<evidence type="ECO:0000313" key="3">
    <source>
        <dbReference type="Proteomes" id="UP000094463"/>
    </source>
</evidence>
<dbReference type="AlphaFoldDB" id="A0A1D7QVV4"/>
<dbReference type="Gene3D" id="3.30.1330.30">
    <property type="match status" value="1"/>
</dbReference>
<dbReference type="InterPro" id="IPR004038">
    <property type="entry name" value="Ribosomal_eL8/eL30/eS12/Gad45"/>
</dbReference>
<dbReference type="OrthoDB" id="9794863at2"/>
<dbReference type="STRING" id="632773.BBEV_1783"/>
<keyword evidence="3" id="KW-1185">Reference proteome</keyword>
<evidence type="ECO:0000313" key="2">
    <source>
        <dbReference type="EMBL" id="AOM83144.1"/>
    </source>
</evidence>
<dbReference type="Pfam" id="PF01248">
    <property type="entry name" value="Ribosomal_L7Ae"/>
    <property type="match status" value="1"/>
</dbReference>
<dbReference type="SUPFAM" id="SSF55315">
    <property type="entry name" value="L30e-like"/>
    <property type="match status" value="1"/>
</dbReference>
<dbReference type="NCBIfam" id="NF005825">
    <property type="entry name" value="PRK07714.1"/>
    <property type="match status" value="1"/>
</dbReference>
<dbReference type="RefSeq" id="WP_069365154.1">
    <property type="nucleotide sequence ID" value="NZ_CP012502.1"/>
</dbReference>
<protein>
    <submittedName>
        <fullName evidence="2">Ribosomal protein L7Ae family protein</fullName>
    </submittedName>
</protein>
<name>A0A1D7QVV4_9BACI</name>
<organism evidence="2 3">
    <name type="scientific">Salisediminibacterium beveridgei</name>
    <dbReference type="NCBI Taxonomy" id="632773"/>
    <lineage>
        <taxon>Bacteria</taxon>
        <taxon>Bacillati</taxon>
        <taxon>Bacillota</taxon>
        <taxon>Bacilli</taxon>
        <taxon>Bacillales</taxon>
        <taxon>Bacillaceae</taxon>
        <taxon>Salisediminibacterium</taxon>
    </lineage>
</organism>
<dbReference type="InterPro" id="IPR029064">
    <property type="entry name" value="Ribosomal_eL30-like_sf"/>
</dbReference>
<reference evidence="2 3" key="1">
    <citation type="submission" date="2015-08" db="EMBL/GenBank/DDBJ databases">
        <title>The complete genome sequence of Bacillus beveridgei MLTeJB.</title>
        <authorList>
            <person name="Hanson T.E."/>
            <person name="Mesa C."/>
            <person name="Basesman S.M."/>
            <person name="Oremland R.S."/>
        </authorList>
    </citation>
    <scope>NUCLEOTIDE SEQUENCE [LARGE SCALE GENOMIC DNA]</scope>
    <source>
        <strain evidence="2 3">MLTeJB</strain>
    </source>
</reference>
<dbReference type="Proteomes" id="UP000094463">
    <property type="component" value="Chromosome"/>
</dbReference>
<feature type="domain" description="Ribosomal protein eL8/eL30/eS12/Gadd45" evidence="1">
    <location>
        <begin position="5"/>
        <end position="90"/>
    </location>
</feature>
<dbReference type="KEGG" id="bbev:BBEV_1783"/>
<dbReference type="EMBL" id="CP012502">
    <property type="protein sequence ID" value="AOM83144.1"/>
    <property type="molecule type" value="Genomic_DNA"/>
</dbReference>
<sequence length="105" mass="11456">MSQHWTSTLGLVQRAGALVTGEEQVIKAIQSNKAKLVIVASDASSGTLKKMTDKTTFYRVRLAVVSDRETLGHALGKHERVSIAVMDQGFATSIMNRIQKELDGQ</sequence>
<keyword evidence="2" id="KW-0687">Ribonucleoprotein</keyword>
<gene>
    <name evidence="2" type="primary">rplGA</name>
    <name evidence="2" type="ORF">BBEV_1783</name>
</gene>
<keyword evidence="2" id="KW-0689">Ribosomal protein</keyword>
<accession>A0A1D7QVV4</accession>
<evidence type="ECO:0000259" key="1">
    <source>
        <dbReference type="Pfam" id="PF01248"/>
    </source>
</evidence>
<dbReference type="GO" id="GO:0005840">
    <property type="term" value="C:ribosome"/>
    <property type="evidence" value="ECO:0007669"/>
    <property type="project" value="UniProtKB-KW"/>
</dbReference>
<proteinExistence type="predicted"/>